<evidence type="ECO:0000313" key="1">
    <source>
        <dbReference type="EMBL" id="VEL10841.1"/>
    </source>
</evidence>
<protein>
    <submittedName>
        <fullName evidence="1">Uncharacterized protein</fullName>
    </submittedName>
</protein>
<gene>
    <name evidence="1" type="ORF">PXEA_LOCUS4281</name>
</gene>
<accession>A0A3S4ZZB5</accession>
<proteinExistence type="predicted"/>
<keyword evidence="2" id="KW-1185">Reference proteome</keyword>
<reference evidence="1" key="1">
    <citation type="submission" date="2018-11" db="EMBL/GenBank/DDBJ databases">
        <authorList>
            <consortium name="Pathogen Informatics"/>
        </authorList>
    </citation>
    <scope>NUCLEOTIDE SEQUENCE</scope>
</reference>
<dbReference type="AlphaFoldDB" id="A0A3S4ZZB5"/>
<dbReference type="EMBL" id="CAAALY010010081">
    <property type="protein sequence ID" value="VEL10841.1"/>
    <property type="molecule type" value="Genomic_DNA"/>
</dbReference>
<comment type="caution">
    <text evidence="1">The sequence shown here is derived from an EMBL/GenBank/DDBJ whole genome shotgun (WGS) entry which is preliminary data.</text>
</comment>
<evidence type="ECO:0000313" key="2">
    <source>
        <dbReference type="Proteomes" id="UP000784294"/>
    </source>
</evidence>
<sequence length="118" mass="13222">MGTCYFALLLVSQLSRRRQSDNATSPACLSWSRERMCKDVVAFYLFLFSKSLFFYKHPGSPVFPLTEPPVRPLPRPQTLTSLTNPVLFTGPSIIACLWLPSSKGAEAGFRAFTPFDDI</sequence>
<dbReference type="Proteomes" id="UP000784294">
    <property type="component" value="Unassembled WGS sequence"/>
</dbReference>
<name>A0A3S4ZZB5_9PLAT</name>
<organism evidence="1 2">
    <name type="scientific">Protopolystoma xenopodis</name>
    <dbReference type="NCBI Taxonomy" id="117903"/>
    <lineage>
        <taxon>Eukaryota</taxon>
        <taxon>Metazoa</taxon>
        <taxon>Spiralia</taxon>
        <taxon>Lophotrochozoa</taxon>
        <taxon>Platyhelminthes</taxon>
        <taxon>Monogenea</taxon>
        <taxon>Polyopisthocotylea</taxon>
        <taxon>Polystomatidea</taxon>
        <taxon>Polystomatidae</taxon>
        <taxon>Protopolystoma</taxon>
    </lineage>
</organism>